<accession>A0ABS8VHU8</accession>
<protein>
    <submittedName>
        <fullName evidence="1">Uncharacterized protein</fullName>
    </submittedName>
</protein>
<reference evidence="1 2" key="1">
    <citation type="journal article" date="2021" name="BMC Genomics">
        <title>Datura genome reveals duplications of psychoactive alkaloid biosynthetic genes and high mutation rate following tissue culture.</title>
        <authorList>
            <person name="Rajewski A."/>
            <person name="Carter-House D."/>
            <person name="Stajich J."/>
            <person name="Litt A."/>
        </authorList>
    </citation>
    <scope>NUCLEOTIDE SEQUENCE [LARGE SCALE GENOMIC DNA]</scope>
    <source>
        <strain evidence="1">AR-01</strain>
    </source>
</reference>
<keyword evidence="2" id="KW-1185">Reference proteome</keyword>
<sequence>MHHVKRQQSWRYKVREAAATLAQGQARHRSSMRAFPGARHCLPSAMPGVRFPSLGATSLLSFSVVPLLSVLQSHMLLLKGLSAVYFLFEWARLSRGEPLMFSPFHDRKVL</sequence>
<evidence type="ECO:0000313" key="1">
    <source>
        <dbReference type="EMBL" id="MCD9646294.1"/>
    </source>
</evidence>
<organism evidence="1 2">
    <name type="scientific">Datura stramonium</name>
    <name type="common">Jimsonweed</name>
    <name type="synonym">Common thornapple</name>
    <dbReference type="NCBI Taxonomy" id="4076"/>
    <lineage>
        <taxon>Eukaryota</taxon>
        <taxon>Viridiplantae</taxon>
        <taxon>Streptophyta</taxon>
        <taxon>Embryophyta</taxon>
        <taxon>Tracheophyta</taxon>
        <taxon>Spermatophyta</taxon>
        <taxon>Magnoliopsida</taxon>
        <taxon>eudicotyledons</taxon>
        <taxon>Gunneridae</taxon>
        <taxon>Pentapetalae</taxon>
        <taxon>asterids</taxon>
        <taxon>lamiids</taxon>
        <taxon>Solanales</taxon>
        <taxon>Solanaceae</taxon>
        <taxon>Solanoideae</taxon>
        <taxon>Datureae</taxon>
        <taxon>Datura</taxon>
    </lineage>
</organism>
<dbReference type="EMBL" id="JACEIK010004745">
    <property type="protein sequence ID" value="MCD9646294.1"/>
    <property type="molecule type" value="Genomic_DNA"/>
</dbReference>
<dbReference type="Proteomes" id="UP000823775">
    <property type="component" value="Unassembled WGS sequence"/>
</dbReference>
<comment type="caution">
    <text evidence="1">The sequence shown here is derived from an EMBL/GenBank/DDBJ whole genome shotgun (WGS) entry which is preliminary data.</text>
</comment>
<proteinExistence type="predicted"/>
<evidence type="ECO:0000313" key="2">
    <source>
        <dbReference type="Proteomes" id="UP000823775"/>
    </source>
</evidence>
<name>A0ABS8VHU8_DATST</name>
<gene>
    <name evidence="1" type="ORF">HAX54_036024</name>
</gene>